<feature type="signal peptide" evidence="1">
    <location>
        <begin position="1"/>
        <end position="18"/>
    </location>
</feature>
<evidence type="ECO:0000313" key="2">
    <source>
        <dbReference type="EMBL" id="AFD27504.1"/>
    </source>
</evidence>
<keyword evidence="2" id="KW-0614">Plasmid</keyword>
<keyword evidence="1" id="KW-0732">Signal</keyword>
<evidence type="ECO:0000256" key="1">
    <source>
        <dbReference type="SAM" id="SignalP"/>
    </source>
</evidence>
<organism evidence="2 3">
    <name type="scientific">Deinococcus gobiensis (strain DSM 21396 / JCM 16679 / CGMCC 1.7299 / I-0)</name>
    <dbReference type="NCBI Taxonomy" id="745776"/>
    <lineage>
        <taxon>Bacteria</taxon>
        <taxon>Thermotogati</taxon>
        <taxon>Deinococcota</taxon>
        <taxon>Deinococci</taxon>
        <taxon>Deinococcales</taxon>
        <taxon>Deinococcaceae</taxon>
        <taxon>Deinococcus</taxon>
    </lineage>
</organism>
<gene>
    <name evidence="2" type="ordered locus">DGo_PB0235</name>
</gene>
<evidence type="ECO:0000313" key="3">
    <source>
        <dbReference type="Proteomes" id="UP000007575"/>
    </source>
</evidence>
<dbReference type="RefSeq" id="WP_014686599.1">
    <property type="nucleotide sequence ID" value="NC_017791.1"/>
</dbReference>
<name>H8H1V7_DEIGI</name>
<geneLocation type="plasmid" evidence="2 3">
    <name>P2</name>
</geneLocation>
<dbReference type="OrthoDB" id="69524at2"/>
<protein>
    <submittedName>
        <fullName evidence="2">Uncharacterized protein</fullName>
    </submittedName>
</protein>
<keyword evidence="3" id="KW-1185">Reference proteome</keyword>
<proteinExistence type="predicted"/>
<feature type="chain" id="PRO_5003613964" evidence="1">
    <location>
        <begin position="19"/>
        <end position="316"/>
    </location>
</feature>
<dbReference type="Proteomes" id="UP000007575">
    <property type="component" value="Plasmid P2"/>
</dbReference>
<reference evidence="2 3" key="1">
    <citation type="journal article" date="2012" name="PLoS ONE">
        <title>Genome sequence and transcriptome analysis of the radioresistant bacterium Deinococcus gobiensis: insights into the extreme environmental adaptations.</title>
        <authorList>
            <person name="Yuan M."/>
            <person name="Chen M."/>
            <person name="Zhang W."/>
            <person name="Lu W."/>
            <person name="Wang J."/>
            <person name="Yang M."/>
            <person name="Zhao P."/>
            <person name="Tang R."/>
            <person name="Li X."/>
            <person name="Hao Y."/>
            <person name="Zhou Z."/>
            <person name="Zhan Y."/>
            <person name="Yu H."/>
            <person name="Teng C."/>
            <person name="Yan Y."/>
            <person name="Ping S."/>
            <person name="Wang Y."/>
            <person name="Lin M."/>
        </authorList>
    </citation>
    <scope>NUCLEOTIDE SEQUENCE [LARGE SCALE GENOMIC DNA]</scope>
    <source>
        <strain evidence="3">DSM 21396 / JCM 16679 / CGMCC 1.7299 / I-0</strain>
        <plasmid evidence="2">P2</plasmid>
    </source>
</reference>
<sequence>MKKFLLTAALLGLSLASAQSPDAPANASNPYLGGNITREYRASDLKNSYGILDVAVGEIWVLNLPDDVTDVVTSREGVLQFNQRGPRVVVGALASSGSYPMLVMTADSVYFFQVRLSASRGGGVRNVVVRGDEAPSQDQAIPGFPSTAAQPVGAASPSTTVSQTMRPAALVPAAQAPKASSPATAAVQATAPAPAVTVPVQGVSAPQKAPQAQVKVEWRALTNGAQTMLYYRATNTGSGDVLLDEQALTLTGPEGALTHTAPLGLVQLSANKTAYGQVALDVAPASLNVLWSPTNIWGERGPVVSGTVTVEALKAN</sequence>
<accession>H8H1V7</accession>
<dbReference type="EMBL" id="CP002193">
    <property type="protein sequence ID" value="AFD27504.1"/>
    <property type="molecule type" value="Genomic_DNA"/>
</dbReference>
<dbReference type="HOGENOM" id="CLU_879177_0_0_0"/>
<dbReference type="PATRIC" id="fig|745776.4.peg.3591"/>
<dbReference type="KEGG" id="dgo:DGo_PB0235"/>
<dbReference type="AlphaFoldDB" id="H8H1V7"/>